<dbReference type="GO" id="GO:0003677">
    <property type="term" value="F:DNA binding"/>
    <property type="evidence" value="ECO:0007669"/>
    <property type="project" value="UniProtKB-KW"/>
</dbReference>
<dbReference type="Gene3D" id="1.10.10.10">
    <property type="entry name" value="Winged helix-like DNA-binding domain superfamily/Winged helix DNA-binding domain"/>
    <property type="match status" value="1"/>
</dbReference>
<accession>A0A5C6M3J7</accession>
<dbReference type="InterPro" id="IPR036388">
    <property type="entry name" value="WH-like_DNA-bd_sf"/>
</dbReference>
<evidence type="ECO:0000256" key="1">
    <source>
        <dbReference type="ARBA" id="ARBA00010641"/>
    </source>
</evidence>
<dbReference type="PANTHER" id="PTHR43133">
    <property type="entry name" value="RNA POLYMERASE ECF-TYPE SIGMA FACTO"/>
    <property type="match status" value="1"/>
</dbReference>
<dbReference type="GO" id="GO:0006352">
    <property type="term" value="P:DNA-templated transcription initiation"/>
    <property type="evidence" value="ECO:0007669"/>
    <property type="project" value="InterPro"/>
</dbReference>
<keyword evidence="4" id="KW-0238">DNA-binding</keyword>
<keyword evidence="2" id="KW-0805">Transcription regulation</keyword>
<protein>
    <submittedName>
        <fullName evidence="8">DNA-directed RNA polymerase sigma-70 factor</fullName>
    </submittedName>
</protein>
<feature type="domain" description="RNA polymerase sigma-70 region 2" evidence="6">
    <location>
        <begin position="31"/>
        <end position="93"/>
    </location>
</feature>
<evidence type="ECO:0000256" key="4">
    <source>
        <dbReference type="ARBA" id="ARBA00023125"/>
    </source>
</evidence>
<dbReference type="InterPro" id="IPR013249">
    <property type="entry name" value="RNA_pol_sigma70_r4_t2"/>
</dbReference>
<comment type="caution">
    <text evidence="8">The sequence shown here is derived from an EMBL/GenBank/DDBJ whole genome shotgun (WGS) entry which is preliminary data.</text>
</comment>
<keyword evidence="5" id="KW-0804">Transcription</keyword>
<evidence type="ECO:0000313" key="8">
    <source>
        <dbReference type="EMBL" id="TWW08773.1"/>
    </source>
</evidence>
<reference evidence="8 9" key="2">
    <citation type="submission" date="2019-08" db="EMBL/GenBank/DDBJ databases">
        <authorList>
            <person name="Henke P."/>
        </authorList>
    </citation>
    <scope>NUCLEOTIDE SEQUENCE [LARGE SCALE GENOMIC DNA]</scope>
    <source>
        <strain evidence="8">Phe10_nw2017</strain>
    </source>
</reference>
<dbReference type="SUPFAM" id="SSF88659">
    <property type="entry name" value="Sigma3 and sigma4 domains of RNA polymerase sigma factors"/>
    <property type="match status" value="1"/>
</dbReference>
<dbReference type="Proteomes" id="UP000321083">
    <property type="component" value="Unassembled WGS sequence"/>
</dbReference>
<feature type="domain" description="RNA polymerase sigma factor 70 region 4 type 2" evidence="7">
    <location>
        <begin position="120"/>
        <end position="172"/>
    </location>
</feature>
<gene>
    <name evidence="8" type="primary">sigH</name>
    <name evidence="8" type="ORF">E3A20_20970</name>
</gene>
<dbReference type="EMBL" id="SRHE01000509">
    <property type="protein sequence ID" value="TWW08773.1"/>
    <property type="molecule type" value="Genomic_DNA"/>
</dbReference>
<dbReference type="Pfam" id="PF08281">
    <property type="entry name" value="Sigma70_r4_2"/>
    <property type="match status" value="1"/>
</dbReference>
<dbReference type="GO" id="GO:0000428">
    <property type="term" value="C:DNA-directed RNA polymerase complex"/>
    <property type="evidence" value="ECO:0007669"/>
    <property type="project" value="UniProtKB-KW"/>
</dbReference>
<keyword evidence="9" id="KW-1185">Reference proteome</keyword>
<dbReference type="SUPFAM" id="SSF88946">
    <property type="entry name" value="Sigma2 domain of RNA polymerase sigma factors"/>
    <property type="match status" value="1"/>
</dbReference>
<organism evidence="8 9">
    <name type="scientific">Planctomyces bekefii</name>
    <dbReference type="NCBI Taxonomy" id="1653850"/>
    <lineage>
        <taxon>Bacteria</taxon>
        <taxon>Pseudomonadati</taxon>
        <taxon>Planctomycetota</taxon>
        <taxon>Planctomycetia</taxon>
        <taxon>Planctomycetales</taxon>
        <taxon>Planctomycetaceae</taxon>
        <taxon>Planctomyces</taxon>
    </lineage>
</organism>
<keyword evidence="8" id="KW-0240">DNA-directed RNA polymerase</keyword>
<evidence type="ECO:0000259" key="6">
    <source>
        <dbReference type="Pfam" id="PF04542"/>
    </source>
</evidence>
<dbReference type="PANTHER" id="PTHR43133:SF8">
    <property type="entry name" value="RNA POLYMERASE SIGMA FACTOR HI_1459-RELATED"/>
    <property type="match status" value="1"/>
</dbReference>
<name>A0A5C6M3J7_9PLAN</name>
<dbReference type="InterPro" id="IPR039425">
    <property type="entry name" value="RNA_pol_sigma-70-like"/>
</dbReference>
<sequence length="181" mass="20434">MDGDFQVQVQHCAQRLSQSPEAALAELFDLTAERLVRYAMSVTSSQADAEDALQGAFSRIARRPQLLVAAKLPWSYLLRTVRNEALRILQRNSSQKRLQVPASTVQATPEQQLLQQESSESVRRILKSLPSEQSEVVTLKHWEDLTFAEIAEVLGISQNTVASRYRYAIEKLQRALEGLVR</sequence>
<dbReference type="InterPro" id="IPR013324">
    <property type="entry name" value="RNA_pol_sigma_r3/r4-like"/>
</dbReference>
<evidence type="ECO:0000256" key="2">
    <source>
        <dbReference type="ARBA" id="ARBA00023015"/>
    </source>
</evidence>
<dbReference type="CDD" id="cd06171">
    <property type="entry name" value="Sigma70_r4"/>
    <property type="match status" value="1"/>
</dbReference>
<dbReference type="NCBIfam" id="TIGR02937">
    <property type="entry name" value="sigma70-ECF"/>
    <property type="match status" value="1"/>
</dbReference>
<reference evidence="8 9" key="1">
    <citation type="submission" date="2019-08" db="EMBL/GenBank/DDBJ databases">
        <title>100 year-old enigma solved: identification of Planctomyces bekefii, the type genus and species of the phylum Planctomycetes.</title>
        <authorList>
            <person name="Svetlana D.N."/>
            <person name="Overmann J."/>
        </authorList>
    </citation>
    <scope>NUCLEOTIDE SEQUENCE [LARGE SCALE GENOMIC DNA]</scope>
    <source>
        <strain evidence="8">Phe10_nw2017</strain>
    </source>
</reference>
<comment type="similarity">
    <text evidence="1">Belongs to the sigma-70 factor family. ECF subfamily.</text>
</comment>
<dbReference type="Pfam" id="PF04542">
    <property type="entry name" value="Sigma70_r2"/>
    <property type="match status" value="1"/>
</dbReference>
<evidence type="ECO:0000259" key="7">
    <source>
        <dbReference type="Pfam" id="PF08281"/>
    </source>
</evidence>
<evidence type="ECO:0000313" key="9">
    <source>
        <dbReference type="Proteomes" id="UP000321083"/>
    </source>
</evidence>
<dbReference type="InterPro" id="IPR013325">
    <property type="entry name" value="RNA_pol_sigma_r2"/>
</dbReference>
<dbReference type="GO" id="GO:0016987">
    <property type="term" value="F:sigma factor activity"/>
    <property type="evidence" value="ECO:0007669"/>
    <property type="project" value="UniProtKB-KW"/>
</dbReference>
<dbReference type="InterPro" id="IPR007627">
    <property type="entry name" value="RNA_pol_sigma70_r2"/>
</dbReference>
<proteinExistence type="inferred from homology"/>
<dbReference type="InterPro" id="IPR014284">
    <property type="entry name" value="RNA_pol_sigma-70_dom"/>
</dbReference>
<evidence type="ECO:0000256" key="3">
    <source>
        <dbReference type="ARBA" id="ARBA00023082"/>
    </source>
</evidence>
<dbReference type="AlphaFoldDB" id="A0A5C6M3J7"/>
<dbReference type="Gene3D" id="1.10.1740.10">
    <property type="match status" value="1"/>
</dbReference>
<keyword evidence="3" id="KW-0731">Sigma factor</keyword>
<evidence type="ECO:0000256" key="5">
    <source>
        <dbReference type="ARBA" id="ARBA00023163"/>
    </source>
</evidence>